<gene>
    <name evidence="2" type="ORF">KSP40_PGU004135</name>
</gene>
<proteinExistence type="predicted"/>
<evidence type="ECO:0000313" key="2">
    <source>
        <dbReference type="EMBL" id="KAK8959274.1"/>
    </source>
</evidence>
<evidence type="ECO:0000313" key="3">
    <source>
        <dbReference type="Proteomes" id="UP001412067"/>
    </source>
</evidence>
<reference evidence="2 3" key="1">
    <citation type="journal article" date="2022" name="Nat. Plants">
        <title>Genomes of leafy and leafless Platanthera orchids illuminate the evolution of mycoheterotrophy.</title>
        <authorList>
            <person name="Li M.H."/>
            <person name="Liu K.W."/>
            <person name="Li Z."/>
            <person name="Lu H.C."/>
            <person name="Ye Q.L."/>
            <person name="Zhang D."/>
            <person name="Wang J.Y."/>
            <person name="Li Y.F."/>
            <person name="Zhong Z.M."/>
            <person name="Liu X."/>
            <person name="Yu X."/>
            <person name="Liu D.K."/>
            <person name="Tu X.D."/>
            <person name="Liu B."/>
            <person name="Hao Y."/>
            <person name="Liao X.Y."/>
            <person name="Jiang Y.T."/>
            <person name="Sun W.H."/>
            <person name="Chen J."/>
            <person name="Chen Y.Q."/>
            <person name="Ai Y."/>
            <person name="Zhai J.W."/>
            <person name="Wu S.S."/>
            <person name="Zhou Z."/>
            <person name="Hsiao Y.Y."/>
            <person name="Wu W.L."/>
            <person name="Chen Y.Y."/>
            <person name="Lin Y.F."/>
            <person name="Hsu J.L."/>
            <person name="Li C.Y."/>
            <person name="Wang Z.W."/>
            <person name="Zhao X."/>
            <person name="Zhong W.Y."/>
            <person name="Ma X.K."/>
            <person name="Ma L."/>
            <person name="Huang J."/>
            <person name="Chen G.Z."/>
            <person name="Huang M.Z."/>
            <person name="Huang L."/>
            <person name="Peng D.H."/>
            <person name="Luo Y.B."/>
            <person name="Zou S.Q."/>
            <person name="Chen S.P."/>
            <person name="Lan S."/>
            <person name="Tsai W.C."/>
            <person name="Van de Peer Y."/>
            <person name="Liu Z.J."/>
        </authorList>
    </citation>
    <scope>NUCLEOTIDE SEQUENCE [LARGE SCALE GENOMIC DNA]</scope>
    <source>
        <strain evidence="2">Lor288</strain>
    </source>
</reference>
<protein>
    <submittedName>
        <fullName evidence="2">Uncharacterized protein</fullName>
    </submittedName>
</protein>
<evidence type="ECO:0000256" key="1">
    <source>
        <dbReference type="SAM" id="Coils"/>
    </source>
</evidence>
<keyword evidence="3" id="KW-1185">Reference proteome</keyword>
<feature type="coiled-coil region" evidence="1">
    <location>
        <begin position="70"/>
        <end position="97"/>
    </location>
</feature>
<keyword evidence="1" id="KW-0175">Coiled coil</keyword>
<dbReference type="PANTHER" id="PTHR36037:SF1">
    <property type="entry name" value="RNA-DIRECTED DNA POLYMERASE (REVERSE TRANSCRIPTASE)-RELATED FAMILY PROTEIN"/>
    <property type="match status" value="1"/>
</dbReference>
<dbReference type="EMBL" id="JBBWWR010000012">
    <property type="protein sequence ID" value="KAK8959274.1"/>
    <property type="molecule type" value="Genomic_DNA"/>
</dbReference>
<dbReference type="PANTHER" id="PTHR36037">
    <property type="entry name" value="RNA-DIRECTED DNA POLYMERASE (REVERSE TRANSCRIPTASE)-RELATED FAMILY PROTEIN"/>
    <property type="match status" value="1"/>
</dbReference>
<organism evidence="2 3">
    <name type="scientific">Platanthera guangdongensis</name>
    <dbReference type="NCBI Taxonomy" id="2320717"/>
    <lineage>
        <taxon>Eukaryota</taxon>
        <taxon>Viridiplantae</taxon>
        <taxon>Streptophyta</taxon>
        <taxon>Embryophyta</taxon>
        <taxon>Tracheophyta</taxon>
        <taxon>Spermatophyta</taxon>
        <taxon>Magnoliopsida</taxon>
        <taxon>Liliopsida</taxon>
        <taxon>Asparagales</taxon>
        <taxon>Orchidaceae</taxon>
        <taxon>Orchidoideae</taxon>
        <taxon>Orchideae</taxon>
        <taxon>Orchidinae</taxon>
        <taxon>Platanthera</taxon>
    </lineage>
</organism>
<accession>A0ABR2M6H5</accession>
<dbReference type="Proteomes" id="UP001412067">
    <property type="component" value="Unassembled WGS sequence"/>
</dbReference>
<name>A0ABR2M6H5_9ASPA</name>
<comment type="caution">
    <text evidence="2">The sequence shown here is derived from an EMBL/GenBank/DDBJ whole genome shotgun (WGS) entry which is preliminary data.</text>
</comment>
<sequence>MGENPVNVIPEFESLNMDTIRSRLKDLSTSVDDILSSSEDSISQLQMLLDNFNHNLLALNDDPDVDALSQDALESYIEQVNKELHSTEEENVKISREIDTLKTGVSTDSDKLDGDLEALSTLLSLIDSKGMFSNQNSIHAERSFSGGVLGSQIQDSQVYKFKVLELSQEIERNRSKLTTLEDLNHSLKRLDTSCSFGDLFCGVKCIQYEDNCIKLSLRTPISSMDFLSIMSKLDCSMELTHLDHELFIELTEKMELKNVEISPADVHLDGIIKTLNSSRFWPITALEDNLGWLLRQIQQHIILCTLRRLLAKNASNSSFCRCSVTYSDPEGMITAHLGCSLVASLKVSHGWPLSNCPLMLRSLKHSDKNSKSISSSLLCEIQEQANSLDIQTRRDLKQFIESIEQLVMKM</sequence>